<feature type="domain" description="DUF3645" evidence="9">
    <location>
        <begin position="2459"/>
        <end position="2487"/>
    </location>
</feature>
<evidence type="ECO:0000259" key="9">
    <source>
        <dbReference type="Pfam" id="PF12359"/>
    </source>
</evidence>
<dbReference type="Pfam" id="PF20255">
    <property type="entry name" value="DUF6606"/>
    <property type="match status" value="1"/>
</dbReference>
<keyword evidence="3" id="KW-0645">Protease</keyword>
<evidence type="ECO:0000256" key="2">
    <source>
        <dbReference type="ARBA" id="ARBA00012759"/>
    </source>
</evidence>
<gene>
    <name evidence="11" type="ORF">ODALV1_LOCUS20344</name>
</gene>
<evidence type="ECO:0000256" key="5">
    <source>
        <dbReference type="ARBA" id="ARBA00022801"/>
    </source>
</evidence>
<dbReference type="Pfam" id="PF12340">
    <property type="entry name" value="DUF3638"/>
    <property type="match status" value="1"/>
</dbReference>
<evidence type="ECO:0000259" key="10">
    <source>
        <dbReference type="Pfam" id="PF20255"/>
    </source>
</evidence>
<dbReference type="InterPro" id="IPR022105">
    <property type="entry name" value="DUF3645"/>
</dbReference>
<organism evidence="11 12">
    <name type="scientific">Orchesella dallaii</name>
    <dbReference type="NCBI Taxonomy" id="48710"/>
    <lineage>
        <taxon>Eukaryota</taxon>
        <taxon>Metazoa</taxon>
        <taxon>Ecdysozoa</taxon>
        <taxon>Arthropoda</taxon>
        <taxon>Hexapoda</taxon>
        <taxon>Collembola</taxon>
        <taxon>Entomobryomorpha</taxon>
        <taxon>Entomobryoidea</taxon>
        <taxon>Orchesellidae</taxon>
        <taxon>Orchesellinae</taxon>
        <taxon>Orchesella</taxon>
    </lineage>
</organism>
<feature type="region of interest" description="Disordered" evidence="7">
    <location>
        <begin position="1"/>
        <end position="57"/>
    </location>
</feature>
<feature type="compositionally biased region" description="Polar residues" evidence="7">
    <location>
        <begin position="13"/>
        <end position="26"/>
    </location>
</feature>
<dbReference type="InterPro" id="IPR051346">
    <property type="entry name" value="OTU_Deubiquitinase"/>
</dbReference>
<feature type="domain" description="DUF6606" evidence="10">
    <location>
        <begin position="72"/>
        <end position="339"/>
    </location>
</feature>
<dbReference type="Pfam" id="PF12359">
    <property type="entry name" value="DUF3645"/>
    <property type="match status" value="1"/>
</dbReference>
<evidence type="ECO:0000256" key="3">
    <source>
        <dbReference type="ARBA" id="ARBA00022670"/>
    </source>
</evidence>
<sequence>MGKVVRVPLNGNECETNGKSISGNHESASRRRDDYNNDREESDSSSSSSSSDEDSFPIRLQNTNSKLVYGAIPHLFLSKRVPDRAQDDLINIEEWILSQVSNIIEEDSISQKLLNLSKMLGVWKSLQPKSMSDQDRFIQRFRYEVEHMEIGDSIPVYVRQQNSTILISKLPENWIQVETFRPSLVSQTIMSTIGAIEVNFPETSNVIHNKDLLSSEVFAKQLHELSVDKFEISMQTTNKAQQNFLEHREVCEPFLVTDWILGLLVPASHHTTEKLKVVKKLRDEVNCKQSAYAIPFRRSGMWTSMKVVIQLKLLQLLGNENNAKLIYKLILLRVLAEVCGQYSENSTGIDVDLASQMLAKLGRRLKKVQKMTYDENSEHSNEIGAMWPRCQKFVCEVVTKLRSQMNRVSSPVSFDDLLEPIRRNRTEFQSDLLHSIPWLDDYIEHELISRRKSAEDQAPLNFTAEHLGASLQIQRYFNLSSILTNAKCLSSCSKSENSNKRIWLHDTEKYMKTRLDTDPEVNSKNIIELLMTYVKIAFLQYTTDGDPLGYSQMYLAVLKAIQVLDKWAVKKYPLLKQYESGINLQTFDKLLLPHAEDMRLLDEITDYFRKRDEVAYHPGILDSLEIKEISFCVRLAAENKDMIELRAKILADTAIRSAEKLAEVEAAKARCVALQYKLEQRKTECLNCKYDENKVKTVMCEKCGYFASKLQETRLSVAVYERPLPSEEHFQQAVIFELLLPSEIRYLRDGLAMLKFDLLGESKHKTKTYQVKWLNYKHLKEYTRSDEPEAMINLYSKLLPTSHTHYTKITNLDLMSPETINEDFIVHNGLDCVYHYMYQLTSPTKGDHAYRCTFQLESTFGSEKGHYKNLQWAITSNTHTQNRILAEFGTTLYPEIVAFGSLRAGHRIQLRNLFRSISSRELCLEKEAVLALILQTLWEVGPRDNNGIRDSHLDFFLEESEFSLEFMDMLEKLMEANNTNYANPIILLTAVCIIARILELNQSQTCKDKCYALMQKARLYSNTWIGMINKEISKVQRKDADIAANSGQGKSYDLNEIQLQIAICTALTFSISGATLYNAVIHDEVDLCNWFEALWTLHQLTEQRNCENSCSPFVNNLLKMARNVALKLCLESKLAAGHPLLVKALHLFSCKKWDRTVEPVKKDHEEDSYWTFSSTNPNIVVADYVESNGQEHLLSFDLLLGTFLVNGYPQSSLPHSMLHDPLFEMYFGERRAEIKIQGYQRKLVRTVDKFHGKHYEFEDSGPNSLIIREIQEDDRTKLDLLYAEKFRGFIGDYLIDYYSHWIDVDKKTVYFRRTPHQDSDYSLPHEFNLSRQDKGKMWLLYDERLEHFILNRKSKGFLAIAAAFSKIEDEKYVNIVMNEEEGVVTAKLPRYHLNFNVVQDHLCSVEYPDFKISLDQNHRETLIGLMQGLRLETRVDKEDTNEGAVKKLLIVPHGKLNMQAKRSRCRPIVSIELDHLRQPPFFVYEFDPVLKRIKADKSKASWLYLAALHAATSWPIPDQFTDLTGTEASVQILQSASVWSSSPYDEECLTTLQILKRFSPKRYYYGEGLRLKKTDDPPTEQIENTVWPAGMSSMAAYDGYAIIVEKLLEDSYRLTPLHPGTPAREKEWDRPSEKLQVRAYYHHLTAYNKAAIVKPNYFKTTVTNFNTKSVVVQVKCRYKNSSEEYNLDSLQLIAQLRFMKVLQHVDNSRRRSGLSRFLLNEENSLLPAFPVPHFSSILLKDLLDFDFTNNWLKYYVMASTWKEKHGFTVILSALAYLGTPMDQIANLHNISVLATDADVEFPKFPTSLSKEYFSDLTAHHLSKEKLKFFLSEGVVPIGYQKGHSIDRLQAQQYQEEVEDKIDYIIDQLNQIWPCDGIPKKKMDEIFVNAKFWSYANINELSTMIAGWYKNLRLKQFVESVEKILDKFYEHLPKQQNNLFQFDRLEPLIWELGLAPPDETYGGPEKYFEDYTGLTGLDIDKGANLQEAALIFSSGGGFENTDDENELASLRQQCILKIEAYLELIKKAVTVGGTSKRILYMSGISPRTAPIFLLQYFLHAVKTKTRCADNNGLVKIVGALGVLWSELKRFNRCLALKSKKRLRNELHNELQNRGHVNWNPFEYPEWLLLELELDIMIRPIQVEVALQMMTMPDGNNGVMQLNMGEGKTAVIVPMLCAALAGEGSLCRVTVLRSIFKTNLNILSFALGGLLNRRIYTFPYRRDMEISRSCLDMILQAYQECLKFRGVVLTLPEYRLSFRLMAYDRTLKANHELGVKFLSIENGLRKYARDIMDESDELLNVKYQLVYTVGSQVPVDGGKLRWITCQKLLKKVQTIAILFVEKAGSTSVECHKDCLEAHPEQFAYFRLLDSSVEEEFKSMLADEILEEFKLTDRQKQVVKKFLTQEKISVENFNVVPSLFKNDSAQLDEIRILYGYLHRGILTLALSKRWRVEYGVDIHGHRRMAVPFRAKDFAAERTEFGHPDLAIVLTHLSYYYSGLSDAQLHECLNILKSRPEAETIYASWLQKMSADKIPNFLTSYSSLNLHDHYQSTHLFEMLRKHKSVIDFWLSHKVFPKESKQFPGKIVMTAWDLCDERNKNPISGFSGTNDSSLLLPLPISQQDLLQLQDTNLRMEKTLLRPENKNHKGFRMGVTCREILESMKQDKLTVLIDAGALMLECDNEQVANLWLQTDGKIEAVVYFSKDNEPVVKCRNEHGDGESQIKHHYKHREKTRDIPLELSPYRERLETCGVFLDDQHTRGTDLKFPVGSKACVTIGARMRRDKLVQACMRMRKLEDGHSVTFYMSHEAHAKTLKTKTISKKNKTEESISEVITEDIINWVTKNTQEFNQEGLLYWAVGGKNYAQKLAAHEFHDSVNTPSLEKIYTLSKQCLDEELLLLKDIYGSYTETELVANLIPCWFESIHKKLLSVDGCYALSQRIIRKLDFIRDAIQQRCLEHIPTKTQITGLHFLEEEQEKELEFEKEPEVEEERQVVLPKVDAAEPYLDEFVKKSVLNGQLIKPEAVVHLPEIFENTSFWKLIQPECWGNDVFATKDFATVIKSYDKDQFKTDSYIRPVQYLVSLKSSTVSKPQLLILSPFEVNELLPYFRNGKALSQLQMFTARRYQNQSILINNPALQIPRSLLRPSVHIPEDCKALAQLLLASGNLYFATMEEQKAFARFLGYVPRPWTPEQRNAFEKEMIKKSGFLHPKYRKQEQESCFIELNAFQKDPIGMAKKIFMCRHSVISDVAHVTRLLNFNCYVELP</sequence>
<accession>A0ABP1RFH8</accession>
<reference evidence="11 12" key="1">
    <citation type="submission" date="2024-08" db="EMBL/GenBank/DDBJ databases">
        <authorList>
            <person name="Cucini C."/>
            <person name="Frati F."/>
        </authorList>
    </citation>
    <scope>NUCLEOTIDE SEQUENCE [LARGE SCALE GENOMIC DNA]</scope>
</reference>
<dbReference type="Proteomes" id="UP001642540">
    <property type="component" value="Unassembled WGS sequence"/>
</dbReference>
<dbReference type="EMBL" id="CAXLJM020000068">
    <property type="protein sequence ID" value="CAL8123849.1"/>
    <property type="molecule type" value="Genomic_DNA"/>
</dbReference>
<evidence type="ECO:0000259" key="8">
    <source>
        <dbReference type="Pfam" id="PF12340"/>
    </source>
</evidence>
<evidence type="ECO:0000256" key="1">
    <source>
        <dbReference type="ARBA" id="ARBA00000707"/>
    </source>
</evidence>
<dbReference type="EC" id="3.4.19.12" evidence="2"/>
<evidence type="ECO:0000256" key="4">
    <source>
        <dbReference type="ARBA" id="ARBA00022786"/>
    </source>
</evidence>
<name>A0ABP1RFH8_9HEXA</name>
<comment type="catalytic activity">
    <reaction evidence="1">
        <text>Thiol-dependent hydrolysis of ester, thioester, amide, peptide and isopeptide bonds formed by the C-terminal Gly of ubiquitin (a 76-residue protein attached to proteins as an intracellular targeting signal).</text>
        <dbReference type="EC" id="3.4.19.12"/>
    </reaction>
</comment>
<dbReference type="PANTHER" id="PTHR13367">
    <property type="entry name" value="UBIQUITIN THIOESTERASE"/>
    <property type="match status" value="1"/>
</dbReference>
<evidence type="ECO:0000256" key="6">
    <source>
        <dbReference type="ARBA" id="ARBA00022807"/>
    </source>
</evidence>
<feature type="compositionally biased region" description="Basic and acidic residues" evidence="7">
    <location>
        <begin position="27"/>
        <end position="39"/>
    </location>
</feature>
<dbReference type="InterPro" id="IPR022099">
    <property type="entry name" value="DUF3638"/>
</dbReference>
<keyword evidence="4" id="KW-0833">Ubl conjugation pathway</keyword>
<feature type="domain" description="DUF3638" evidence="8">
    <location>
        <begin position="2114"/>
        <end position="2334"/>
    </location>
</feature>
<keyword evidence="12" id="KW-1185">Reference proteome</keyword>
<dbReference type="InterPro" id="IPR046541">
    <property type="entry name" value="DUF6606"/>
</dbReference>
<evidence type="ECO:0000313" key="11">
    <source>
        <dbReference type="EMBL" id="CAL8123849.1"/>
    </source>
</evidence>
<keyword evidence="6" id="KW-0788">Thiol protease</keyword>
<evidence type="ECO:0000256" key="7">
    <source>
        <dbReference type="SAM" id="MobiDB-lite"/>
    </source>
</evidence>
<proteinExistence type="predicted"/>
<comment type="caution">
    <text evidence="11">The sequence shown here is derived from an EMBL/GenBank/DDBJ whole genome shotgun (WGS) entry which is preliminary data.</text>
</comment>
<keyword evidence="5" id="KW-0378">Hydrolase</keyword>
<dbReference type="PANTHER" id="PTHR13367:SF33">
    <property type="entry name" value="P-LOOP CONTAINING NUCLEOSIDE TRIPHOSPHATE HYDROLASE PROTEIN"/>
    <property type="match status" value="1"/>
</dbReference>
<evidence type="ECO:0000313" key="12">
    <source>
        <dbReference type="Proteomes" id="UP001642540"/>
    </source>
</evidence>
<protein>
    <recommendedName>
        <fullName evidence="2">ubiquitinyl hydrolase 1</fullName>
        <ecNumber evidence="2">3.4.19.12</ecNumber>
    </recommendedName>
</protein>